<dbReference type="PANTHER" id="PTHR33361:SF2">
    <property type="entry name" value="DUF885 DOMAIN-CONTAINING PROTEIN"/>
    <property type="match status" value="1"/>
</dbReference>
<evidence type="ECO:0000313" key="2">
    <source>
        <dbReference type="Proteomes" id="UP001500603"/>
    </source>
</evidence>
<evidence type="ECO:0008006" key="3">
    <source>
        <dbReference type="Google" id="ProtNLM"/>
    </source>
</evidence>
<dbReference type="Proteomes" id="UP001500603">
    <property type="component" value="Unassembled WGS sequence"/>
</dbReference>
<name>A0ABP9K9A1_9NOCA</name>
<dbReference type="Pfam" id="PF05960">
    <property type="entry name" value="DUF885"/>
    <property type="match status" value="1"/>
</dbReference>
<organism evidence="1 2">
    <name type="scientific">Nocardia callitridis</name>
    <dbReference type="NCBI Taxonomy" id="648753"/>
    <lineage>
        <taxon>Bacteria</taxon>
        <taxon>Bacillati</taxon>
        <taxon>Actinomycetota</taxon>
        <taxon>Actinomycetes</taxon>
        <taxon>Mycobacteriales</taxon>
        <taxon>Nocardiaceae</taxon>
        <taxon>Nocardia</taxon>
    </lineage>
</organism>
<dbReference type="InterPro" id="IPR010281">
    <property type="entry name" value="DUF885"/>
</dbReference>
<dbReference type="EMBL" id="BAABJM010000002">
    <property type="protein sequence ID" value="GAA5054026.1"/>
    <property type="molecule type" value="Genomic_DNA"/>
</dbReference>
<dbReference type="PANTHER" id="PTHR33361">
    <property type="entry name" value="GLR0591 PROTEIN"/>
    <property type="match status" value="1"/>
</dbReference>
<sequence>MAQTGDTSDNGHDLATYSARVLHLLWSYAPDAAIEVGRLPPVLWEDPRRGNRDALRERAAELADAVSEIRGGSDDFVAAARYHLECAASTMAHSDIGELNHMTGPVSRLSWASRSWPRAEDPRFARYVERLRAFPEYASRLIGEIEQAGTRGSTPVLRAFVEQVDTLVAERETGPDPLLFDLEAARAEDDSVVTPPQPVLDDVYVALADLRMVAVAAQRDADETSPLADSAAGASRYRDAILRGTSVSITPERVEALGRNTLRATDAEFAALAERATAHDSLVSAAEILSRFRRAHAMLDAKSRVLVEHWPHTPCEVIAMPDTNAATGPAAFYGPSSHRNNRPGSLYVNLTVPSVTRPWEVLPLAMHEGVPGHHLQLALLDENDELPDLLRLLPVNSFTEGWAVYSETLASTIGAVADTDDLDRLGLLAHQRWRAARLVVDVGLHVHGWSVERAVEFMVEQTRLDAAQVRKEVIRYLAWPGQALGYALGAQVISEWVREQLDAGKSLAAAHTALLARGSLPLRALATDRETG</sequence>
<reference evidence="2" key="1">
    <citation type="journal article" date="2019" name="Int. J. Syst. Evol. Microbiol.">
        <title>The Global Catalogue of Microorganisms (GCM) 10K type strain sequencing project: providing services to taxonomists for standard genome sequencing and annotation.</title>
        <authorList>
            <consortium name="The Broad Institute Genomics Platform"/>
            <consortium name="The Broad Institute Genome Sequencing Center for Infectious Disease"/>
            <person name="Wu L."/>
            <person name="Ma J."/>
        </authorList>
    </citation>
    <scope>NUCLEOTIDE SEQUENCE [LARGE SCALE GENOMIC DNA]</scope>
    <source>
        <strain evidence="2">JCM 18298</strain>
    </source>
</reference>
<evidence type="ECO:0000313" key="1">
    <source>
        <dbReference type="EMBL" id="GAA5054026.1"/>
    </source>
</evidence>
<dbReference type="RefSeq" id="WP_345495795.1">
    <property type="nucleotide sequence ID" value="NZ_BAABJM010000002.1"/>
</dbReference>
<protein>
    <recommendedName>
        <fullName evidence="3">DUF885 domain-containing protein</fullName>
    </recommendedName>
</protein>
<comment type="caution">
    <text evidence="1">The sequence shown here is derived from an EMBL/GenBank/DDBJ whole genome shotgun (WGS) entry which is preliminary data.</text>
</comment>
<proteinExistence type="predicted"/>
<keyword evidence="2" id="KW-1185">Reference proteome</keyword>
<accession>A0ABP9K9A1</accession>
<gene>
    <name evidence="1" type="ORF">GCM10023318_28480</name>
</gene>